<name>A0A1Q9E8X4_SYMMI</name>
<dbReference type="GO" id="GO:0003676">
    <property type="term" value="F:nucleic acid binding"/>
    <property type="evidence" value="ECO:0007669"/>
    <property type="project" value="InterPro"/>
</dbReference>
<accession>A0A1Q9E8X4</accession>
<dbReference type="Proteomes" id="UP000186817">
    <property type="component" value="Unassembled WGS sequence"/>
</dbReference>
<sequence length="1698" mass="191367">MEDVIAIQMNYQNRPQLKNAIAIQVDYQTNPHLENILAILASYQTRPQLENVIAIQVCYRTRQQLENVIVILASYQIRPQLENVIAILTSYQTRPQLENVIAILVHYQISRDPEDVVDEVYLQDGLDGGHLPSDHSGKSLEEAASDLLKNKKFSLDDLRDLLPLLPIRDCKKRRGISGGPTAKVQSFLGGLWNHGGLHGISKDSCRYPKFVCYVNEVMKRQDSSKELGWSSFIITKNVATSIHRDSHNLAGSPIYTVSVGEFSGGHVWVERDHSDDPLHMPVVWRPDREGDPVPGYTVSTHGTPHTLDPKRRHATESWEGERWCISCYTGRAYPKTDTRLRDGLRELRFPLRTLSYALVKDEEDYVRVPRPIKSTRRGLWKNAKRIIALTTWCTFAASSCLLPEFPPERGPEGVTLFEIGGTNRTFDAHDLGYLTAEPFGADDFMQESGLSVATAILEELRPQRVWVHMCNLCQGLEKVFIVIQRQLAAGRTAVLDGVPGKNYWTSEALLAFLDIYHHRWEPTASGNVELHLNPTETADYEDHEVCEERLRRYLLRREGGQGSGQEVHVVDTRAQRGTGVIFTPELEGAQAITFAKGAPIKKEVQSSLKRLHQNLGHPLNEDMARHLRIAGAGGEVVDATKRIQCQVCARNRRAPPARPAALPSLLDFNQVVAVDAFSAYDTNKRRHEFMMVTDLATGFSLAGSLTGHSTQSMEDDFCTIWSNSFGAPGTIALDLESGLQAGFGRFSEWHGTKLRPAAGQAHFQQGTVERTIQSWKAIWKKLVDDHSVSKNDLKMTVTAINTALNTLKKSSGFSPAQAVWGRDPQLPEDLFDSSHGQQIEHVLTHDRKRAREMTLRLAAKEAFFKNQNDNKLRRALLQRSRVAGPEVQVGDFVYFYRKPKNSKDWRWIGPAIVIGFEGPNFWTSFAGRCHLVAREHLRMATGEEIGSAFTLRTTKEDLEKLLDRDFAEEEIYVGDEEHLDGDPPRLPDEDPNDDITLAEDVDNAYEGDMEVEENQVWFQSRRRPSPPTMVEMRAKEKSLDLYRKLPKTPRGREKALEKELPWAFIPSSQHAAFRAAELKQWEEHRDHNALIPLSVEDSRKVLATKGDRVLGSRFAYRDKHWSKRKQNEELPWKPKARLVIAGHRDPDLAKGLATHAPTISRQGIFLLLQLLASNLVNGWTGHAGDVSSAFLCGQELQRELYLKQPKVGLGNLHPEQLLHIRRPIFGLVDSPSSWWDTLRSKLREIEIKSPDGRVWHIRQCTLDHCIFMVQEVIYSGEGNDATYKEPQAYLGVHVDDILLIGLDEVCTSTKASLCEVFPIPEWETGSFEYVGSFVDVGAEEIKVSQTGYVKTRLFEIEVDKDQKDWETATEIQRHDNMSLVGALSWLSSQTRPDLQVGVSLSQQCQKSPCVGDIRFTNALAKRAYEHHEEGILIRPVDLSRAVLLCYHDAGWANCPQSDDDPYYALTPEENAEGVMKEGPYEFHLRKAKRANSCIASQLGGLYLLCDSAVLQGGRHRPSILDWKSSACDRVCRSTFAAETMGCATAIETGEYILRFLQTLVDGKLARSSSLLRYEIRFLSDCKSLYDTLTKVWKHELNSFIMRSFLIKLADAEGLRFDMQAVGEVFVVLLDYVLSKVIEGKSSTVTDELVDGITCLECLEQNSRTDRVLRLSSVPKPCCWDLAAKVDASFATEGTVQIA</sequence>
<evidence type="ECO:0000313" key="2">
    <source>
        <dbReference type="EMBL" id="OLQ03874.1"/>
    </source>
</evidence>
<dbReference type="InterPro" id="IPR036397">
    <property type="entry name" value="RNaseH_sf"/>
</dbReference>
<dbReference type="PANTHER" id="PTHR37984">
    <property type="entry name" value="PROTEIN CBG26694"/>
    <property type="match status" value="1"/>
</dbReference>
<dbReference type="InterPro" id="IPR001584">
    <property type="entry name" value="Integrase_cat-core"/>
</dbReference>
<dbReference type="OrthoDB" id="440208at2759"/>
<dbReference type="Gene3D" id="3.30.420.10">
    <property type="entry name" value="Ribonuclease H-like superfamily/Ribonuclease H"/>
    <property type="match status" value="1"/>
</dbReference>
<dbReference type="Pfam" id="PF07727">
    <property type="entry name" value="RVT_2"/>
    <property type="match status" value="1"/>
</dbReference>
<reference evidence="2 3" key="1">
    <citation type="submission" date="2016-02" db="EMBL/GenBank/DDBJ databases">
        <title>Genome analysis of coral dinoflagellate symbionts highlights evolutionary adaptations to a symbiotic lifestyle.</title>
        <authorList>
            <person name="Aranda M."/>
            <person name="Li Y."/>
            <person name="Liew Y.J."/>
            <person name="Baumgarten S."/>
            <person name="Simakov O."/>
            <person name="Wilson M."/>
            <person name="Piel J."/>
            <person name="Ashoor H."/>
            <person name="Bougouffa S."/>
            <person name="Bajic V.B."/>
            <person name="Ryu T."/>
            <person name="Ravasi T."/>
            <person name="Bayer T."/>
            <person name="Micklem G."/>
            <person name="Kim H."/>
            <person name="Bhak J."/>
            <person name="Lajeunesse T.C."/>
            <person name="Voolstra C.R."/>
        </authorList>
    </citation>
    <scope>NUCLEOTIDE SEQUENCE [LARGE SCALE GENOMIC DNA]</scope>
    <source>
        <strain evidence="2 3">CCMP2467</strain>
    </source>
</reference>
<dbReference type="PANTHER" id="PTHR37984:SF5">
    <property type="entry name" value="PROTEIN NYNRIN-LIKE"/>
    <property type="match status" value="1"/>
</dbReference>
<dbReference type="PROSITE" id="PS50994">
    <property type="entry name" value="INTEGRASE"/>
    <property type="match status" value="1"/>
</dbReference>
<organism evidence="2 3">
    <name type="scientific">Symbiodinium microadriaticum</name>
    <name type="common">Dinoflagellate</name>
    <name type="synonym">Zooxanthella microadriatica</name>
    <dbReference type="NCBI Taxonomy" id="2951"/>
    <lineage>
        <taxon>Eukaryota</taxon>
        <taxon>Sar</taxon>
        <taxon>Alveolata</taxon>
        <taxon>Dinophyceae</taxon>
        <taxon>Suessiales</taxon>
        <taxon>Symbiodiniaceae</taxon>
        <taxon>Symbiodinium</taxon>
    </lineage>
</organism>
<dbReference type="InterPro" id="IPR013103">
    <property type="entry name" value="RVT_2"/>
</dbReference>
<dbReference type="GO" id="GO:0015074">
    <property type="term" value="P:DNA integration"/>
    <property type="evidence" value="ECO:0007669"/>
    <property type="project" value="InterPro"/>
</dbReference>
<dbReference type="EMBL" id="LSRX01000224">
    <property type="protein sequence ID" value="OLQ03874.1"/>
    <property type="molecule type" value="Genomic_DNA"/>
</dbReference>
<dbReference type="InterPro" id="IPR050951">
    <property type="entry name" value="Retrovirus_Pol_polyprotein"/>
</dbReference>
<evidence type="ECO:0000259" key="1">
    <source>
        <dbReference type="PROSITE" id="PS50994"/>
    </source>
</evidence>
<proteinExistence type="predicted"/>
<dbReference type="InterPro" id="IPR012337">
    <property type="entry name" value="RNaseH-like_sf"/>
</dbReference>
<comment type="caution">
    <text evidence="2">The sequence shown here is derived from an EMBL/GenBank/DDBJ whole genome shotgun (WGS) entry which is preliminary data.</text>
</comment>
<feature type="domain" description="Integrase catalytic" evidence="1">
    <location>
        <begin position="659"/>
        <end position="823"/>
    </location>
</feature>
<dbReference type="SUPFAM" id="SSF53098">
    <property type="entry name" value="Ribonuclease H-like"/>
    <property type="match status" value="1"/>
</dbReference>
<gene>
    <name evidence="2" type="primary">GIP</name>
    <name evidence="2" type="ORF">AK812_SmicGene13102</name>
</gene>
<evidence type="ECO:0000313" key="3">
    <source>
        <dbReference type="Proteomes" id="UP000186817"/>
    </source>
</evidence>
<protein>
    <submittedName>
        <fullName evidence="2">Copia protein</fullName>
    </submittedName>
</protein>
<keyword evidence="3" id="KW-1185">Reference proteome</keyword>